<organism evidence="7 8">
    <name type="scientific">Sphingobacterium siyangense</name>
    <dbReference type="NCBI Taxonomy" id="459529"/>
    <lineage>
        <taxon>Bacteria</taxon>
        <taxon>Pseudomonadati</taxon>
        <taxon>Bacteroidota</taxon>
        <taxon>Sphingobacteriia</taxon>
        <taxon>Sphingobacteriales</taxon>
        <taxon>Sphingobacteriaceae</taxon>
        <taxon>Sphingobacterium</taxon>
    </lineage>
</organism>
<dbReference type="InterPro" id="IPR049730">
    <property type="entry name" value="SNF2/RAD54-like_C"/>
</dbReference>
<evidence type="ECO:0000259" key="6">
    <source>
        <dbReference type="PROSITE" id="PS51194"/>
    </source>
</evidence>
<dbReference type="Proteomes" id="UP000315908">
    <property type="component" value="Unassembled WGS sequence"/>
</dbReference>
<dbReference type="GO" id="GO:0005524">
    <property type="term" value="F:ATP binding"/>
    <property type="evidence" value="ECO:0007669"/>
    <property type="project" value="UniProtKB-KW"/>
</dbReference>
<accession>A0A562N159</accession>
<dbReference type="InterPro" id="IPR014001">
    <property type="entry name" value="Helicase_ATP-bd"/>
</dbReference>
<dbReference type="OrthoDB" id="9814088at2"/>
<dbReference type="InterPro" id="IPR027417">
    <property type="entry name" value="P-loop_NTPase"/>
</dbReference>
<dbReference type="SMART" id="SM00487">
    <property type="entry name" value="DEXDc"/>
    <property type="match status" value="1"/>
</dbReference>
<dbReference type="PROSITE" id="PS51192">
    <property type="entry name" value="HELICASE_ATP_BIND_1"/>
    <property type="match status" value="1"/>
</dbReference>
<evidence type="ECO:0000256" key="2">
    <source>
        <dbReference type="ARBA" id="ARBA00022801"/>
    </source>
</evidence>
<dbReference type="Pfam" id="PF00271">
    <property type="entry name" value="Helicase_C"/>
    <property type="match status" value="1"/>
</dbReference>
<dbReference type="Gene3D" id="3.40.50.300">
    <property type="entry name" value="P-loop containing nucleotide triphosphate hydrolases"/>
    <property type="match status" value="1"/>
</dbReference>
<dbReference type="PROSITE" id="PS51194">
    <property type="entry name" value="HELICASE_CTER"/>
    <property type="match status" value="1"/>
</dbReference>
<dbReference type="GO" id="GO:0004386">
    <property type="term" value="F:helicase activity"/>
    <property type="evidence" value="ECO:0007669"/>
    <property type="project" value="UniProtKB-KW"/>
</dbReference>
<dbReference type="InterPro" id="IPR038718">
    <property type="entry name" value="SNF2-like_sf"/>
</dbReference>
<proteinExistence type="predicted"/>
<dbReference type="PANTHER" id="PTHR45766:SF6">
    <property type="entry name" value="SWI_SNF-RELATED MATRIX-ASSOCIATED ACTIN-DEPENDENT REGULATOR OF CHROMATIN SUBFAMILY A-LIKE PROTEIN 1"/>
    <property type="match status" value="1"/>
</dbReference>
<dbReference type="GO" id="GO:0006281">
    <property type="term" value="P:DNA repair"/>
    <property type="evidence" value="ECO:0007669"/>
    <property type="project" value="TreeGrafter"/>
</dbReference>
<dbReference type="SMART" id="SM00490">
    <property type="entry name" value="HELICc"/>
    <property type="match status" value="1"/>
</dbReference>
<keyword evidence="3" id="KW-0347">Helicase</keyword>
<reference evidence="7 8" key="1">
    <citation type="journal article" date="2015" name="Stand. Genomic Sci.">
        <title>Genomic Encyclopedia of Bacterial and Archaeal Type Strains, Phase III: the genomes of soil and plant-associated and newly described type strains.</title>
        <authorList>
            <person name="Whitman W.B."/>
            <person name="Woyke T."/>
            <person name="Klenk H.P."/>
            <person name="Zhou Y."/>
            <person name="Lilburn T.G."/>
            <person name="Beck B.J."/>
            <person name="De Vos P."/>
            <person name="Vandamme P."/>
            <person name="Eisen J.A."/>
            <person name="Garrity G."/>
            <person name="Hugenholtz P."/>
            <person name="Kyrpides N.C."/>
        </authorList>
    </citation>
    <scope>NUCLEOTIDE SEQUENCE [LARGE SCALE GENOMIC DNA]</scope>
    <source>
        <strain evidence="7 8">CGMCC 1.6855</strain>
    </source>
</reference>
<dbReference type="EMBL" id="VLKR01000001">
    <property type="protein sequence ID" value="TWI25873.1"/>
    <property type="molecule type" value="Genomic_DNA"/>
</dbReference>
<comment type="caution">
    <text evidence="7">The sequence shown here is derived from an EMBL/GenBank/DDBJ whole genome shotgun (WGS) entry which is preliminary data.</text>
</comment>
<dbReference type="CDD" id="cd18011">
    <property type="entry name" value="DEXDc_RapA"/>
    <property type="match status" value="1"/>
</dbReference>
<dbReference type="Gene3D" id="3.40.50.10810">
    <property type="entry name" value="Tandem AAA-ATPase domain"/>
    <property type="match status" value="1"/>
</dbReference>
<dbReference type="PANTHER" id="PTHR45766">
    <property type="entry name" value="DNA ANNEALING HELICASE AND ENDONUCLEASE ZRANB3 FAMILY MEMBER"/>
    <property type="match status" value="1"/>
</dbReference>
<dbReference type="CDD" id="cd18793">
    <property type="entry name" value="SF2_C_SNF"/>
    <property type="match status" value="1"/>
</dbReference>
<dbReference type="InterPro" id="IPR001650">
    <property type="entry name" value="Helicase_C-like"/>
</dbReference>
<evidence type="ECO:0000313" key="7">
    <source>
        <dbReference type="EMBL" id="TWI25873.1"/>
    </source>
</evidence>
<dbReference type="RefSeq" id="WP_145326980.1">
    <property type="nucleotide sequence ID" value="NZ_VLKR01000001.1"/>
</dbReference>
<evidence type="ECO:0000256" key="4">
    <source>
        <dbReference type="ARBA" id="ARBA00022840"/>
    </source>
</evidence>
<feature type="domain" description="Helicase C-terminal" evidence="6">
    <location>
        <begin position="647"/>
        <end position="844"/>
    </location>
</feature>
<keyword evidence="1" id="KW-0547">Nucleotide-binding</keyword>
<name>A0A562N159_9SPHI</name>
<dbReference type="InterPro" id="IPR057342">
    <property type="entry name" value="DEXDc_RapA"/>
</dbReference>
<dbReference type="AlphaFoldDB" id="A0A562N159"/>
<evidence type="ECO:0000256" key="1">
    <source>
        <dbReference type="ARBA" id="ARBA00022741"/>
    </source>
</evidence>
<evidence type="ECO:0000256" key="3">
    <source>
        <dbReference type="ARBA" id="ARBA00022806"/>
    </source>
</evidence>
<sequence length="1044" mass="120519">MIINNQDYYLFNEILSKVNSNSEILICSNNFTFNAIFGLLNQINGGQRVRLIINTIDIEEEKALFIHNPLEVRTDAGLNGYYRLNTVLKEIQTNVEIRKTNVSGISYIVIDQHVFMFAPHAFDEATLGIIKDGRPYLFPYILDEQFSYKQIFNNLWNVAVDCKEELLYLYDQANPLKPAHDIYQYTISKIFQDRDESDLKEERLTRTGFKSSVIWSKLFNFQKDAVLGAIDKIEKYNGCIIADSVGLGKTFEALAVIKYYELRNDRVLVLAPKKLRDNWITYTKNYTTNILEKDRFNYDVLNHTDLGRDGGMSGDIDLDKVHWGNYDLVVIDESHNFRNNNPSKDHITRYERLMNQIICAGVKTKVLLLSATPVNTRLNDLKNQVAFITESNDQALKEEGIASIELTLRQAQTKFNNWLKDSNPSRDGLINRLDGDYFKLLDLLTISRSRKHIEKYYDVSDIGKFPERLKPKSMYSEFDTQDKDFSITYLNEQLQLLNLQFYSPLFFVHKHLQPKYAEKYDTITKNGTKFSQLEREESIITLMRVNLLKRLESSIHSFCLTLNSVLNRINFLIDKIDNHKEFLDDVDIMDLDFDDEELRDSVIGGKVKVLLQDIDQVKMKGYLEADKSIIEKLLGRCEEITVNRDQKLKDLIQLIEEKIQNPLNSYNKKVIVFSAFADTVRYLYDHFAPYFQNKHQLNAAMVVGGDANKTNLIDCKTDLQSILTNFSPLSKSRDSVMPNQKGNIDLLFCTDCISEGQNLQDCDYLVNYDIHWNPVRIIQRFGRIDRIGSQNKYIQLVNFYPTRELDQYIDLVKRVKGRMQILDISATGDDNVIDERSGHQKELEYRKKQLERMRESVVDLEDLEGGISITDLTFNDFKIDAERISAADNLRYENFAGASFSLVRNNIVDQEAGVLFCVKDLNSTNFDEKLKLNLLHPYALVYISKAGDILVPTRMGKRALDLFKKLAFGKETLDAELLKDFNISTKSGRYMSEYTELLDLVKSHLSGEEKEAQISSIFNSNAVFSGKVSNNSQYQVLSYLIVSA</sequence>
<dbReference type="InterPro" id="IPR000330">
    <property type="entry name" value="SNF2_N"/>
</dbReference>
<evidence type="ECO:0000313" key="8">
    <source>
        <dbReference type="Proteomes" id="UP000315908"/>
    </source>
</evidence>
<protein>
    <submittedName>
        <fullName evidence="7">Type III restriction/modification enzyme restriction subunit</fullName>
    </submittedName>
</protein>
<feature type="domain" description="Helicase ATP-binding" evidence="5">
    <location>
        <begin position="230"/>
        <end position="391"/>
    </location>
</feature>
<dbReference type="GO" id="GO:0031297">
    <property type="term" value="P:replication fork processing"/>
    <property type="evidence" value="ECO:0007669"/>
    <property type="project" value="TreeGrafter"/>
</dbReference>
<dbReference type="GO" id="GO:0016787">
    <property type="term" value="F:hydrolase activity"/>
    <property type="evidence" value="ECO:0007669"/>
    <property type="project" value="UniProtKB-KW"/>
</dbReference>
<keyword evidence="4" id="KW-0067">ATP-binding</keyword>
<keyword evidence="2" id="KW-0378">Hydrolase</keyword>
<evidence type="ECO:0000259" key="5">
    <source>
        <dbReference type="PROSITE" id="PS51192"/>
    </source>
</evidence>
<dbReference type="Pfam" id="PF00176">
    <property type="entry name" value="SNF2-rel_dom"/>
    <property type="match status" value="1"/>
</dbReference>
<gene>
    <name evidence="7" type="ORF">IQ31_00445</name>
</gene>
<dbReference type="SUPFAM" id="SSF52540">
    <property type="entry name" value="P-loop containing nucleoside triphosphate hydrolases"/>
    <property type="match status" value="1"/>
</dbReference>